<comment type="caution">
    <text evidence="1">The sequence shown here is derived from an EMBL/GenBank/DDBJ whole genome shotgun (WGS) entry which is preliminary data.</text>
</comment>
<dbReference type="Proteomes" id="UP000680206">
    <property type="component" value="Unassembled WGS sequence"/>
</dbReference>
<name>A0ABS3RY98_9ACTN</name>
<keyword evidence="2" id="KW-1185">Reference proteome</keyword>
<dbReference type="RefSeq" id="WP_208244360.1">
    <property type="nucleotide sequence ID" value="NZ_JAGEPF010000016.1"/>
</dbReference>
<protein>
    <submittedName>
        <fullName evidence="1">Uncharacterized protein</fullName>
    </submittedName>
</protein>
<evidence type="ECO:0000313" key="2">
    <source>
        <dbReference type="Proteomes" id="UP000680206"/>
    </source>
</evidence>
<accession>A0ABS3RY98</accession>
<dbReference type="EMBL" id="JAGEPF010000016">
    <property type="protein sequence ID" value="MBO2460975.1"/>
    <property type="molecule type" value="Genomic_DNA"/>
</dbReference>
<sequence>MNNALQTLIAGAVAIGMATAVLLPGRQTPQVIKAASGLISGTLKTSITGK</sequence>
<organism evidence="1 2">
    <name type="scientific">Actinomadura violacea</name>
    <dbReference type="NCBI Taxonomy" id="2819934"/>
    <lineage>
        <taxon>Bacteria</taxon>
        <taxon>Bacillati</taxon>
        <taxon>Actinomycetota</taxon>
        <taxon>Actinomycetes</taxon>
        <taxon>Streptosporangiales</taxon>
        <taxon>Thermomonosporaceae</taxon>
        <taxon>Actinomadura</taxon>
    </lineage>
</organism>
<proteinExistence type="predicted"/>
<evidence type="ECO:0000313" key="1">
    <source>
        <dbReference type="EMBL" id="MBO2460975.1"/>
    </source>
</evidence>
<reference evidence="1 2" key="1">
    <citation type="submission" date="2021-03" db="EMBL/GenBank/DDBJ databases">
        <title>Actinomadura violae sp. nov., isolated from lichen in Thailand.</title>
        <authorList>
            <person name="Kanchanasin P."/>
            <person name="Saeng-In P."/>
            <person name="Phongsopitanun W."/>
            <person name="Yuki M."/>
            <person name="Kudo T."/>
            <person name="Ohkuma M."/>
            <person name="Tanasupawat S."/>
        </authorList>
    </citation>
    <scope>NUCLEOTIDE SEQUENCE [LARGE SCALE GENOMIC DNA]</scope>
    <source>
        <strain evidence="1 2">LCR2-06</strain>
    </source>
</reference>
<gene>
    <name evidence="1" type="ORF">J4709_25655</name>
</gene>